<accession>A0A0F9UKM5</accession>
<organism evidence="1">
    <name type="scientific">marine sediment metagenome</name>
    <dbReference type="NCBI Taxonomy" id="412755"/>
    <lineage>
        <taxon>unclassified sequences</taxon>
        <taxon>metagenomes</taxon>
        <taxon>ecological metagenomes</taxon>
    </lineage>
</organism>
<name>A0A0F9UKM5_9ZZZZ</name>
<dbReference type="EMBL" id="LAZR01000084">
    <property type="protein sequence ID" value="KKN93775.1"/>
    <property type="molecule type" value="Genomic_DNA"/>
</dbReference>
<reference evidence="1" key="1">
    <citation type="journal article" date="2015" name="Nature">
        <title>Complex archaea that bridge the gap between prokaryotes and eukaryotes.</title>
        <authorList>
            <person name="Spang A."/>
            <person name="Saw J.H."/>
            <person name="Jorgensen S.L."/>
            <person name="Zaremba-Niedzwiedzka K."/>
            <person name="Martijn J."/>
            <person name="Lind A.E."/>
            <person name="van Eijk R."/>
            <person name="Schleper C."/>
            <person name="Guy L."/>
            <person name="Ettema T.J."/>
        </authorList>
    </citation>
    <scope>NUCLEOTIDE SEQUENCE</scope>
</reference>
<evidence type="ECO:0008006" key="2">
    <source>
        <dbReference type="Google" id="ProtNLM"/>
    </source>
</evidence>
<dbReference type="SUPFAM" id="SSF102405">
    <property type="entry name" value="MCP/YpsA-like"/>
    <property type="match status" value="1"/>
</dbReference>
<protein>
    <recommendedName>
        <fullName evidence="2">DUF2493 domain-containing protein</fullName>
    </recommendedName>
</protein>
<proteinExistence type="predicted"/>
<comment type="caution">
    <text evidence="1">The sequence shown here is derived from an EMBL/GenBank/DDBJ whole genome shotgun (WGS) entry which is preliminary data.</text>
</comment>
<gene>
    <name evidence="1" type="ORF">LCGC14_0196080</name>
</gene>
<dbReference type="AlphaFoldDB" id="A0A0F9UKM5"/>
<sequence>MPEQKRLWIAGSSKDFNLDEKTIKALILHYMIINMDLRGNSIVGHGAAKGVDTLVDEVATELQTVPIHRLPAEWVKDGKYRNYAGMLRNTEGVDWSTGVIVFWNGVSPGTADVIKKARKAGKLLEIIKI</sequence>
<evidence type="ECO:0000313" key="1">
    <source>
        <dbReference type="EMBL" id="KKN93775.1"/>
    </source>
</evidence>